<dbReference type="Proteomes" id="UP000006039">
    <property type="component" value="Unassembled WGS sequence"/>
</dbReference>
<evidence type="ECO:0000313" key="4">
    <source>
        <dbReference type="EnsemblFungi" id="EJT72964"/>
    </source>
</evidence>
<dbReference type="PANTHER" id="PTHR31642:SF310">
    <property type="entry name" value="FATTY ALCOHOL:CAFFEOYL-COA ACYLTRANSFERASE"/>
    <property type="match status" value="1"/>
</dbReference>
<dbReference type="EMBL" id="GL385399">
    <property type="protein sequence ID" value="EJT72964.1"/>
    <property type="molecule type" value="Genomic_DNA"/>
</dbReference>
<evidence type="ECO:0008006" key="6">
    <source>
        <dbReference type="Google" id="ProtNLM"/>
    </source>
</evidence>
<dbReference type="EnsemblFungi" id="EJT72964">
    <property type="protein sequence ID" value="EJT72964"/>
    <property type="gene ID" value="GGTG_09815"/>
</dbReference>
<dbReference type="Pfam" id="PF02458">
    <property type="entry name" value="Transferase"/>
    <property type="match status" value="1"/>
</dbReference>
<dbReference type="STRING" id="644352.J3P8I1"/>
<evidence type="ECO:0000313" key="5">
    <source>
        <dbReference type="Proteomes" id="UP000006039"/>
    </source>
</evidence>
<dbReference type="AlphaFoldDB" id="J3P8I1"/>
<dbReference type="HOGENOM" id="CLU_026450_0_0_1"/>
<dbReference type="OrthoDB" id="3548654at2759"/>
<name>J3P8I1_GAET3</name>
<reference evidence="5" key="1">
    <citation type="submission" date="2010-07" db="EMBL/GenBank/DDBJ databases">
        <title>The genome sequence of Gaeumannomyces graminis var. tritici strain R3-111a-1.</title>
        <authorList>
            <consortium name="The Broad Institute Genome Sequencing Platform"/>
            <person name="Ma L.-J."/>
            <person name="Dead R."/>
            <person name="Young S."/>
            <person name="Zeng Q."/>
            <person name="Koehrsen M."/>
            <person name="Alvarado L."/>
            <person name="Berlin A."/>
            <person name="Chapman S.B."/>
            <person name="Chen Z."/>
            <person name="Freedman E."/>
            <person name="Gellesch M."/>
            <person name="Goldberg J."/>
            <person name="Griggs A."/>
            <person name="Gujja S."/>
            <person name="Heilman E.R."/>
            <person name="Heiman D."/>
            <person name="Hepburn T."/>
            <person name="Howarth C."/>
            <person name="Jen D."/>
            <person name="Larson L."/>
            <person name="Mehta T."/>
            <person name="Neiman D."/>
            <person name="Pearson M."/>
            <person name="Roberts A."/>
            <person name="Saif S."/>
            <person name="Shea T."/>
            <person name="Shenoy N."/>
            <person name="Sisk P."/>
            <person name="Stolte C."/>
            <person name="Sykes S."/>
            <person name="Walk T."/>
            <person name="White J."/>
            <person name="Yandava C."/>
            <person name="Haas B."/>
            <person name="Nusbaum C."/>
            <person name="Birren B."/>
        </authorList>
    </citation>
    <scope>NUCLEOTIDE SEQUENCE [LARGE SCALE GENOMIC DNA]</scope>
    <source>
        <strain evidence="5">R3-111a-1</strain>
    </source>
</reference>
<dbReference type="Gene3D" id="3.30.559.10">
    <property type="entry name" value="Chloramphenicol acetyltransferase-like domain"/>
    <property type="match status" value="2"/>
</dbReference>
<dbReference type="InterPro" id="IPR050317">
    <property type="entry name" value="Plant_Fungal_Acyltransferase"/>
</dbReference>
<keyword evidence="5" id="KW-1185">Reference proteome</keyword>
<proteinExistence type="predicted"/>
<dbReference type="PANTHER" id="PTHR31642">
    <property type="entry name" value="TRICHOTHECENE 3-O-ACETYLTRANSFERASE"/>
    <property type="match status" value="1"/>
</dbReference>
<reference evidence="3" key="2">
    <citation type="submission" date="2010-07" db="EMBL/GenBank/DDBJ databases">
        <authorList>
            <consortium name="The Broad Institute Genome Sequencing Platform"/>
            <consortium name="Broad Institute Genome Sequencing Center for Infectious Disease"/>
            <person name="Ma L.-J."/>
            <person name="Dead R."/>
            <person name="Young S."/>
            <person name="Zeng Q."/>
            <person name="Koehrsen M."/>
            <person name="Alvarado L."/>
            <person name="Berlin A."/>
            <person name="Chapman S.B."/>
            <person name="Chen Z."/>
            <person name="Freedman E."/>
            <person name="Gellesch M."/>
            <person name="Goldberg J."/>
            <person name="Griggs A."/>
            <person name="Gujja S."/>
            <person name="Heilman E.R."/>
            <person name="Heiman D."/>
            <person name="Hepburn T."/>
            <person name="Howarth C."/>
            <person name="Jen D."/>
            <person name="Larson L."/>
            <person name="Mehta T."/>
            <person name="Neiman D."/>
            <person name="Pearson M."/>
            <person name="Roberts A."/>
            <person name="Saif S."/>
            <person name="Shea T."/>
            <person name="Shenoy N."/>
            <person name="Sisk P."/>
            <person name="Stolte C."/>
            <person name="Sykes S."/>
            <person name="Walk T."/>
            <person name="White J."/>
            <person name="Yandava C."/>
            <person name="Haas B."/>
            <person name="Nusbaum C."/>
            <person name="Birren B."/>
        </authorList>
    </citation>
    <scope>NUCLEOTIDE SEQUENCE</scope>
    <source>
        <strain evidence="3">R3-111a-1</strain>
    </source>
</reference>
<sequence length="500" mass="54782">MSLPGSTEPAPKGGRTTTMALSPWNQAGPRSYFSTAHCHPLDNSKSGEAIKKIRESLDILVIARPDAAGRISLVQSPTQKGTMALTMDLDNDSIPLDVLHEEDTFGQTYGELKAKGFPPSAFVHPRFWYDGELHNEDTTLPTFRVLAVVIEGGLILSYHLHHAVFDGCCMKTIFECLGSIARGKVPAATRPSQDTSFIPYDPIETDEDLARLDPAKFPDLDLPEFLDLPRETRGPQAADFDLQGTGRLFRFRNDKLRELQALIKASDETGRTSVPTSYMCLAALTWSHVCKARSAAEVLKYRGTTPASAHLAAPPPPSMKIPVNWRGRGLFGKREEEADYFGNATYGALATTDSAAQLFGACGNPSALAAVVRKIEAAAETQTGRDDVQVRTALYASVRDVSRVAWSIDPLDAGNTVVNTWRYLGGADVRWTSVPGLLDERPEAVRRSMGAWWVTGYNMILPARSGSEHQELLVMLPTTAAMEALCGDEEWMEWVDEVLE</sequence>
<evidence type="ECO:0000313" key="3">
    <source>
        <dbReference type="EMBL" id="EJT72964.1"/>
    </source>
</evidence>
<reference evidence="3" key="3">
    <citation type="submission" date="2010-09" db="EMBL/GenBank/DDBJ databases">
        <title>Annotation of Gaeumannomyces graminis var. tritici R3-111a-1.</title>
        <authorList>
            <consortium name="The Broad Institute Genome Sequencing Platform"/>
            <person name="Ma L.-J."/>
            <person name="Dead R."/>
            <person name="Young S.K."/>
            <person name="Zeng Q."/>
            <person name="Gargeya S."/>
            <person name="Fitzgerald M."/>
            <person name="Haas B."/>
            <person name="Abouelleil A."/>
            <person name="Alvarado L."/>
            <person name="Arachchi H.M."/>
            <person name="Berlin A."/>
            <person name="Brown A."/>
            <person name="Chapman S.B."/>
            <person name="Chen Z."/>
            <person name="Dunbar C."/>
            <person name="Freedman E."/>
            <person name="Gearin G."/>
            <person name="Gellesch M."/>
            <person name="Goldberg J."/>
            <person name="Griggs A."/>
            <person name="Gujja S."/>
            <person name="Heiman D."/>
            <person name="Howarth C."/>
            <person name="Larson L."/>
            <person name="Lui A."/>
            <person name="MacDonald P.J.P."/>
            <person name="Mehta T."/>
            <person name="Montmayeur A."/>
            <person name="Murphy C."/>
            <person name="Neiman D."/>
            <person name="Pearson M."/>
            <person name="Priest M."/>
            <person name="Roberts A."/>
            <person name="Saif S."/>
            <person name="Shea T."/>
            <person name="Shenoy N."/>
            <person name="Sisk P."/>
            <person name="Stolte C."/>
            <person name="Sykes S."/>
            <person name="Yandava C."/>
            <person name="Wortman J."/>
            <person name="Nusbaum C."/>
            <person name="Birren B."/>
        </authorList>
    </citation>
    <scope>NUCLEOTIDE SEQUENCE</scope>
    <source>
        <strain evidence="3">R3-111a-1</strain>
    </source>
</reference>
<dbReference type="GeneID" id="20350273"/>
<protein>
    <recommendedName>
        <fullName evidence="6">Trichothecene 3-O-acetyltransferase</fullName>
    </recommendedName>
</protein>
<feature type="region of interest" description="Disordered" evidence="2">
    <location>
        <begin position="1"/>
        <end position="22"/>
    </location>
</feature>
<gene>
    <name evidence="4" type="primary">20350273</name>
    <name evidence="3" type="ORF">GGTG_09815</name>
</gene>
<dbReference type="InterPro" id="IPR023213">
    <property type="entry name" value="CAT-like_dom_sf"/>
</dbReference>
<dbReference type="RefSeq" id="XP_009225938.1">
    <property type="nucleotide sequence ID" value="XM_009227674.1"/>
</dbReference>
<organism evidence="3">
    <name type="scientific">Gaeumannomyces tritici (strain R3-111a-1)</name>
    <name type="common">Wheat and barley take-all root rot fungus</name>
    <name type="synonym">Gaeumannomyces graminis var. tritici</name>
    <dbReference type="NCBI Taxonomy" id="644352"/>
    <lineage>
        <taxon>Eukaryota</taxon>
        <taxon>Fungi</taxon>
        <taxon>Dikarya</taxon>
        <taxon>Ascomycota</taxon>
        <taxon>Pezizomycotina</taxon>
        <taxon>Sordariomycetes</taxon>
        <taxon>Sordariomycetidae</taxon>
        <taxon>Magnaporthales</taxon>
        <taxon>Magnaporthaceae</taxon>
        <taxon>Gaeumannomyces</taxon>
    </lineage>
</organism>
<dbReference type="GO" id="GO:0016747">
    <property type="term" value="F:acyltransferase activity, transferring groups other than amino-acyl groups"/>
    <property type="evidence" value="ECO:0007669"/>
    <property type="project" value="TreeGrafter"/>
</dbReference>
<keyword evidence="1" id="KW-0808">Transferase</keyword>
<evidence type="ECO:0000256" key="1">
    <source>
        <dbReference type="ARBA" id="ARBA00022679"/>
    </source>
</evidence>
<reference evidence="4" key="5">
    <citation type="submission" date="2018-04" db="UniProtKB">
        <authorList>
            <consortium name="EnsemblFungi"/>
        </authorList>
    </citation>
    <scope>IDENTIFICATION</scope>
    <source>
        <strain evidence="4">R3-111a-1</strain>
    </source>
</reference>
<accession>J3P8I1</accession>
<evidence type="ECO:0000256" key="2">
    <source>
        <dbReference type="SAM" id="MobiDB-lite"/>
    </source>
</evidence>
<dbReference type="eggNOG" id="ENOG502T1DZ">
    <property type="taxonomic scope" value="Eukaryota"/>
</dbReference>
<dbReference type="GO" id="GO:0044550">
    <property type="term" value="P:secondary metabolite biosynthetic process"/>
    <property type="evidence" value="ECO:0007669"/>
    <property type="project" value="TreeGrafter"/>
</dbReference>
<dbReference type="VEuPathDB" id="FungiDB:GGTG_09815"/>
<reference evidence="4" key="4">
    <citation type="journal article" date="2015" name="G3 (Bethesda)">
        <title>Genome sequences of three phytopathogenic species of the Magnaporthaceae family of fungi.</title>
        <authorList>
            <person name="Okagaki L.H."/>
            <person name="Nunes C.C."/>
            <person name="Sailsbery J."/>
            <person name="Clay B."/>
            <person name="Brown D."/>
            <person name="John T."/>
            <person name="Oh Y."/>
            <person name="Young N."/>
            <person name="Fitzgerald M."/>
            <person name="Haas B.J."/>
            <person name="Zeng Q."/>
            <person name="Young S."/>
            <person name="Adiconis X."/>
            <person name="Fan L."/>
            <person name="Levin J.Z."/>
            <person name="Mitchell T.K."/>
            <person name="Okubara P.A."/>
            <person name="Farman M.L."/>
            <person name="Kohn L.M."/>
            <person name="Birren B."/>
            <person name="Ma L.-J."/>
            <person name="Dean R.A."/>
        </authorList>
    </citation>
    <scope>NUCLEOTIDE SEQUENCE</scope>
    <source>
        <strain evidence="4">R3-111a-1</strain>
    </source>
</reference>